<feature type="modified residue" description="4-aspartylphosphate" evidence="1">
    <location>
        <position position="59"/>
    </location>
</feature>
<dbReference type="PROSITE" id="PS50110">
    <property type="entry name" value="RESPONSE_REGULATORY"/>
    <property type="match status" value="1"/>
</dbReference>
<dbReference type="InterPro" id="IPR011006">
    <property type="entry name" value="CheY-like_superfamily"/>
</dbReference>
<dbReference type="Gene3D" id="3.40.50.2300">
    <property type="match status" value="1"/>
</dbReference>
<dbReference type="SMART" id="SM00448">
    <property type="entry name" value="REC"/>
    <property type="match status" value="1"/>
</dbReference>
<dbReference type="AlphaFoldDB" id="A0A2S5TE55"/>
<evidence type="ECO:0000313" key="4">
    <source>
        <dbReference type="EMBL" id="PPE73271.1"/>
    </source>
</evidence>
<proteinExistence type="predicted"/>
<dbReference type="RefSeq" id="WP_104230867.1">
    <property type="nucleotide sequence ID" value="NZ_PSNW01000007.1"/>
</dbReference>
<dbReference type="SUPFAM" id="SSF52172">
    <property type="entry name" value="CheY-like"/>
    <property type="match status" value="1"/>
</dbReference>
<dbReference type="GO" id="GO:0000160">
    <property type="term" value="P:phosphorelay signal transduction system"/>
    <property type="evidence" value="ECO:0007669"/>
    <property type="project" value="InterPro"/>
</dbReference>
<dbReference type="InterPro" id="IPR001789">
    <property type="entry name" value="Sig_transdc_resp-reg_receiver"/>
</dbReference>
<dbReference type="Pfam" id="PF00072">
    <property type="entry name" value="Response_reg"/>
    <property type="match status" value="1"/>
</dbReference>
<keyword evidence="1" id="KW-0597">Phosphoprotein</keyword>
<dbReference type="Pfam" id="PF03861">
    <property type="entry name" value="ANTAR"/>
    <property type="match status" value="1"/>
</dbReference>
<dbReference type="OrthoDB" id="9782798at2"/>
<gene>
    <name evidence="4" type="ORF">C3942_13430</name>
</gene>
<sequence>MVSEHTKLRVMLVDDDQERLALLEKALETEGHLVVARLDTHADLTMAVALHKPEVVFIDVGAPGRDILQSLGEMYREHPRPIVLWAEQSDAQTTRRALDAGVSAYVVDDLQHRRNFSALLDLAIARFEMQQALRQELDRAKTRLADLRDIEKAKGLLMKRRNLDEAAAYNLLRRMAMDRKQRIGDFARTLLSAADVWSELGG</sequence>
<dbReference type="GO" id="GO:0003723">
    <property type="term" value="F:RNA binding"/>
    <property type="evidence" value="ECO:0007669"/>
    <property type="project" value="InterPro"/>
</dbReference>
<evidence type="ECO:0000259" key="2">
    <source>
        <dbReference type="PROSITE" id="PS50110"/>
    </source>
</evidence>
<dbReference type="EMBL" id="PSNW01000007">
    <property type="protein sequence ID" value="PPE73271.1"/>
    <property type="molecule type" value="Genomic_DNA"/>
</dbReference>
<dbReference type="InterPro" id="IPR005561">
    <property type="entry name" value="ANTAR"/>
</dbReference>
<dbReference type="InterPro" id="IPR036388">
    <property type="entry name" value="WH-like_DNA-bd_sf"/>
</dbReference>
<dbReference type="Gene3D" id="1.10.10.10">
    <property type="entry name" value="Winged helix-like DNA-binding domain superfamily/Winged helix DNA-binding domain"/>
    <property type="match status" value="1"/>
</dbReference>
<reference evidence="4 5" key="1">
    <citation type="submission" date="2018-02" db="EMBL/GenBank/DDBJ databases">
        <title>Genome sequencing of Solimonas sp. HR-BB.</title>
        <authorList>
            <person name="Lee Y."/>
            <person name="Jeon C.O."/>
        </authorList>
    </citation>
    <scope>NUCLEOTIDE SEQUENCE [LARGE SCALE GENOMIC DNA]</scope>
    <source>
        <strain evidence="4 5">HR-BB</strain>
    </source>
</reference>
<dbReference type="PROSITE" id="PS50921">
    <property type="entry name" value="ANTAR"/>
    <property type="match status" value="1"/>
</dbReference>
<protein>
    <recommendedName>
        <fullName evidence="6">Response regulator</fullName>
    </recommendedName>
</protein>
<comment type="caution">
    <text evidence="4">The sequence shown here is derived from an EMBL/GenBank/DDBJ whole genome shotgun (WGS) entry which is preliminary data.</text>
</comment>
<dbReference type="Proteomes" id="UP000238220">
    <property type="component" value="Unassembled WGS sequence"/>
</dbReference>
<name>A0A2S5TE55_9GAMM</name>
<dbReference type="InterPro" id="IPR008327">
    <property type="entry name" value="Sig_transdc_resp-reg_antiterm"/>
</dbReference>
<evidence type="ECO:0000313" key="5">
    <source>
        <dbReference type="Proteomes" id="UP000238220"/>
    </source>
</evidence>
<dbReference type="SMART" id="SM01012">
    <property type="entry name" value="ANTAR"/>
    <property type="match status" value="1"/>
</dbReference>
<feature type="domain" description="ANTAR" evidence="3">
    <location>
        <begin position="130"/>
        <end position="191"/>
    </location>
</feature>
<dbReference type="PIRSF" id="PIRSF036382">
    <property type="entry name" value="RR_antiterm"/>
    <property type="match status" value="1"/>
</dbReference>
<accession>A0A2S5TE55</accession>
<evidence type="ECO:0000259" key="3">
    <source>
        <dbReference type="PROSITE" id="PS50921"/>
    </source>
</evidence>
<organism evidence="4 5">
    <name type="scientific">Solimonas fluminis</name>
    <dbReference type="NCBI Taxonomy" id="2086571"/>
    <lineage>
        <taxon>Bacteria</taxon>
        <taxon>Pseudomonadati</taxon>
        <taxon>Pseudomonadota</taxon>
        <taxon>Gammaproteobacteria</taxon>
        <taxon>Nevskiales</taxon>
        <taxon>Nevskiaceae</taxon>
        <taxon>Solimonas</taxon>
    </lineage>
</organism>
<keyword evidence="5" id="KW-1185">Reference proteome</keyword>
<feature type="domain" description="Response regulatory" evidence="2">
    <location>
        <begin position="9"/>
        <end position="123"/>
    </location>
</feature>
<evidence type="ECO:0000256" key="1">
    <source>
        <dbReference type="PROSITE-ProRule" id="PRU00169"/>
    </source>
</evidence>
<evidence type="ECO:0008006" key="6">
    <source>
        <dbReference type="Google" id="ProtNLM"/>
    </source>
</evidence>